<dbReference type="KEGG" id="bsen:DP114_10930"/>
<keyword evidence="1" id="KW-0472">Membrane</keyword>
<organism evidence="2 3">
    <name type="scientific">Brasilonema sennae CENA114</name>
    <dbReference type="NCBI Taxonomy" id="415709"/>
    <lineage>
        <taxon>Bacteria</taxon>
        <taxon>Bacillati</taxon>
        <taxon>Cyanobacteriota</taxon>
        <taxon>Cyanophyceae</taxon>
        <taxon>Nostocales</taxon>
        <taxon>Scytonemataceae</taxon>
        <taxon>Brasilonema</taxon>
        <taxon>Bromeliae group (in: Brasilonema)</taxon>
    </lineage>
</organism>
<keyword evidence="1" id="KW-1133">Transmembrane helix</keyword>
<proteinExistence type="predicted"/>
<dbReference type="EMBL" id="CP030118">
    <property type="protein sequence ID" value="QDL08343.1"/>
    <property type="molecule type" value="Genomic_DNA"/>
</dbReference>
<accession>A0A856MB13</accession>
<evidence type="ECO:0000313" key="3">
    <source>
        <dbReference type="Proteomes" id="UP000503129"/>
    </source>
</evidence>
<name>A0A856MB13_9CYAN</name>
<dbReference type="AlphaFoldDB" id="A0A856MB13"/>
<dbReference type="Proteomes" id="UP000503129">
    <property type="component" value="Chromosome"/>
</dbReference>
<keyword evidence="1" id="KW-0812">Transmembrane</keyword>
<evidence type="ECO:0000313" key="2">
    <source>
        <dbReference type="EMBL" id="QDL08343.1"/>
    </source>
</evidence>
<sequence length="75" mass="8655">MYRWLLLSLIAYILAHWAYLSTNTTDLPDWGNRSQIALEFIFPQILVSVLLLHIERLIPLALSCGSDIHVSRCKM</sequence>
<keyword evidence="3" id="KW-1185">Reference proteome</keyword>
<gene>
    <name evidence="2" type="ORF">DP114_10930</name>
</gene>
<reference evidence="2 3" key="1">
    <citation type="submission" date="2018-06" db="EMBL/GenBank/DDBJ databases">
        <title>Comparative genomics of Brasilonema spp. strains.</title>
        <authorList>
            <person name="Alvarenga D.O."/>
            <person name="Fiore M.F."/>
            <person name="Varani A.M."/>
        </authorList>
    </citation>
    <scope>NUCLEOTIDE SEQUENCE [LARGE SCALE GENOMIC DNA]</scope>
    <source>
        <strain evidence="2 3">CENA114</strain>
    </source>
</reference>
<feature type="transmembrane region" description="Helical" evidence="1">
    <location>
        <begin position="36"/>
        <end position="54"/>
    </location>
</feature>
<evidence type="ECO:0000256" key="1">
    <source>
        <dbReference type="SAM" id="Phobius"/>
    </source>
</evidence>
<protein>
    <submittedName>
        <fullName evidence="2">Uncharacterized protein</fullName>
    </submittedName>
</protein>